<evidence type="ECO:0000313" key="3">
    <source>
        <dbReference type="Proteomes" id="UP000479710"/>
    </source>
</evidence>
<dbReference type="AlphaFoldDB" id="A0A6G1FA12"/>
<gene>
    <name evidence="2" type="ORF">E2562_019215</name>
</gene>
<organism evidence="2 3">
    <name type="scientific">Oryza meyeriana var. granulata</name>
    <dbReference type="NCBI Taxonomy" id="110450"/>
    <lineage>
        <taxon>Eukaryota</taxon>
        <taxon>Viridiplantae</taxon>
        <taxon>Streptophyta</taxon>
        <taxon>Embryophyta</taxon>
        <taxon>Tracheophyta</taxon>
        <taxon>Spermatophyta</taxon>
        <taxon>Magnoliopsida</taxon>
        <taxon>Liliopsida</taxon>
        <taxon>Poales</taxon>
        <taxon>Poaceae</taxon>
        <taxon>BOP clade</taxon>
        <taxon>Oryzoideae</taxon>
        <taxon>Oryzeae</taxon>
        <taxon>Oryzinae</taxon>
        <taxon>Oryza</taxon>
        <taxon>Oryza meyeriana</taxon>
    </lineage>
</organism>
<dbReference type="OrthoDB" id="1878647at2759"/>
<accession>A0A6G1FA12</accession>
<name>A0A6G1FA12_9ORYZ</name>
<proteinExistence type="predicted"/>
<feature type="region of interest" description="Disordered" evidence="1">
    <location>
        <begin position="50"/>
        <end position="100"/>
    </location>
</feature>
<comment type="caution">
    <text evidence="2">The sequence shown here is derived from an EMBL/GenBank/DDBJ whole genome shotgun (WGS) entry which is preliminary data.</text>
</comment>
<evidence type="ECO:0000256" key="1">
    <source>
        <dbReference type="SAM" id="MobiDB-lite"/>
    </source>
</evidence>
<dbReference type="Proteomes" id="UP000479710">
    <property type="component" value="Unassembled WGS sequence"/>
</dbReference>
<keyword evidence="3" id="KW-1185">Reference proteome</keyword>
<feature type="compositionally biased region" description="Basic and acidic residues" evidence="1">
    <location>
        <begin position="77"/>
        <end position="91"/>
    </location>
</feature>
<reference evidence="2 3" key="1">
    <citation type="submission" date="2019-11" db="EMBL/GenBank/DDBJ databases">
        <title>Whole genome sequence of Oryza granulata.</title>
        <authorList>
            <person name="Li W."/>
        </authorList>
    </citation>
    <scope>NUCLEOTIDE SEQUENCE [LARGE SCALE GENOMIC DNA]</scope>
    <source>
        <strain evidence="3">cv. Menghai</strain>
        <tissue evidence="2">Leaf</tissue>
    </source>
</reference>
<protein>
    <submittedName>
        <fullName evidence="2">Uncharacterized protein</fullName>
    </submittedName>
</protein>
<evidence type="ECO:0000313" key="2">
    <source>
        <dbReference type="EMBL" id="KAF0933740.1"/>
    </source>
</evidence>
<sequence>MADPMHKDRINFRDELQHRQRGKFDWDGYNLQEHPRNGLYLDRREPQLGSLRGNWGQGVQDRGRSAICDKPMNRGLGLRERSRSPFRDRPLNKASIGGDT</sequence>
<dbReference type="EMBL" id="SPHZ02000001">
    <property type="protein sequence ID" value="KAF0933740.1"/>
    <property type="molecule type" value="Genomic_DNA"/>
</dbReference>